<feature type="chain" id="PRO_5018534850" evidence="1">
    <location>
        <begin position="21"/>
        <end position="63"/>
    </location>
</feature>
<dbReference type="AlphaFoldDB" id="A0A3Q1F3M4"/>
<feature type="signal peptide" evidence="1">
    <location>
        <begin position="1"/>
        <end position="20"/>
    </location>
</feature>
<evidence type="ECO:0000256" key="1">
    <source>
        <dbReference type="SAM" id="SignalP"/>
    </source>
</evidence>
<evidence type="ECO:0000313" key="2">
    <source>
        <dbReference type="Ensembl" id="ENSAPOP00000001960.1"/>
    </source>
</evidence>
<keyword evidence="3" id="KW-1185">Reference proteome</keyword>
<reference evidence="2" key="2">
    <citation type="submission" date="2025-09" db="UniProtKB">
        <authorList>
            <consortium name="Ensembl"/>
        </authorList>
    </citation>
    <scope>IDENTIFICATION</scope>
</reference>
<name>A0A3Q1F3M4_9TELE</name>
<reference evidence="2" key="1">
    <citation type="submission" date="2025-08" db="UniProtKB">
        <authorList>
            <consortium name="Ensembl"/>
        </authorList>
    </citation>
    <scope>IDENTIFICATION</scope>
</reference>
<organism evidence="2 3">
    <name type="scientific">Acanthochromis polyacanthus</name>
    <name type="common">spiny chromis</name>
    <dbReference type="NCBI Taxonomy" id="80966"/>
    <lineage>
        <taxon>Eukaryota</taxon>
        <taxon>Metazoa</taxon>
        <taxon>Chordata</taxon>
        <taxon>Craniata</taxon>
        <taxon>Vertebrata</taxon>
        <taxon>Euteleostomi</taxon>
        <taxon>Actinopterygii</taxon>
        <taxon>Neopterygii</taxon>
        <taxon>Teleostei</taxon>
        <taxon>Neoteleostei</taxon>
        <taxon>Acanthomorphata</taxon>
        <taxon>Ovalentaria</taxon>
        <taxon>Pomacentridae</taxon>
        <taxon>Acanthochromis</taxon>
    </lineage>
</organism>
<sequence length="63" mass="7365">RWSLCLFLCKCMSYFCVCAGEVSDWSNNFTTEQRQEMDDVFNKHLAGTRLRTKLNYKCCAANL</sequence>
<dbReference type="Gene3D" id="3.40.50.300">
    <property type="entry name" value="P-loop containing nucleotide triphosphate hydrolases"/>
    <property type="match status" value="1"/>
</dbReference>
<dbReference type="Ensembl" id="ENSAPOT00000014265.1">
    <property type="protein sequence ID" value="ENSAPOP00000001960.1"/>
    <property type="gene ID" value="ENSAPOG00000003314.1"/>
</dbReference>
<protein>
    <submittedName>
        <fullName evidence="2">Uncharacterized protein</fullName>
    </submittedName>
</protein>
<evidence type="ECO:0000313" key="3">
    <source>
        <dbReference type="Proteomes" id="UP000257200"/>
    </source>
</evidence>
<keyword evidence="1" id="KW-0732">Signal</keyword>
<accession>A0A3Q1F3M4</accession>
<proteinExistence type="predicted"/>
<dbReference type="Proteomes" id="UP000257200">
    <property type="component" value="Unplaced"/>
</dbReference>
<dbReference type="GeneTree" id="ENSGT00940000179281"/>
<dbReference type="STRING" id="80966.ENSAPOP00000001960"/>
<dbReference type="InParanoid" id="A0A3Q1F3M4"/>
<dbReference type="InterPro" id="IPR027417">
    <property type="entry name" value="P-loop_NTPase"/>
</dbReference>